<keyword evidence="3" id="KW-1185">Reference proteome</keyword>
<dbReference type="Proteomes" id="UP001161247">
    <property type="component" value="Chromosome 4"/>
</dbReference>
<evidence type="ECO:0000313" key="2">
    <source>
        <dbReference type="EMBL" id="CAI9103113.1"/>
    </source>
</evidence>
<feature type="region of interest" description="Disordered" evidence="1">
    <location>
        <begin position="21"/>
        <end position="74"/>
    </location>
</feature>
<evidence type="ECO:0000256" key="1">
    <source>
        <dbReference type="SAM" id="MobiDB-lite"/>
    </source>
</evidence>
<dbReference type="PANTHER" id="PTHR31228:SF22">
    <property type="entry name" value="CYSTATIN_MONELLIN SUPERFAMILY PROTEIN"/>
    <property type="match status" value="1"/>
</dbReference>
<organism evidence="2 3">
    <name type="scientific">Oldenlandia corymbosa var. corymbosa</name>
    <dbReference type="NCBI Taxonomy" id="529605"/>
    <lineage>
        <taxon>Eukaryota</taxon>
        <taxon>Viridiplantae</taxon>
        <taxon>Streptophyta</taxon>
        <taxon>Embryophyta</taxon>
        <taxon>Tracheophyta</taxon>
        <taxon>Spermatophyta</taxon>
        <taxon>Magnoliopsida</taxon>
        <taxon>eudicotyledons</taxon>
        <taxon>Gunneridae</taxon>
        <taxon>Pentapetalae</taxon>
        <taxon>asterids</taxon>
        <taxon>lamiids</taxon>
        <taxon>Gentianales</taxon>
        <taxon>Rubiaceae</taxon>
        <taxon>Rubioideae</taxon>
        <taxon>Spermacoceae</taxon>
        <taxon>Hedyotis-Oldenlandia complex</taxon>
        <taxon>Oldenlandia</taxon>
    </lineage>
</organism>
<accession>A0AAV1D691</accession>
<sequence>MSCRIQTARDKVREARRKRIEAAWGGVGGKRSIHSDDGEQPQPVTKASQLNESGKYSSASSCLTDTTSSLTTGRSSSIGVSLLCVEDEGIEPEGYEVVMTDGPPKVMLDSDYIEEKDLQLTGETLGSWHSTDETIGCWSSPSEEEVIAKHERARYERVRITAVEHSRICSEYFRKHNARSGILIPPGMENQYEVMTQYRKEIHDTRGYMVTIDPGRGLGETILPVRLNWDPKNKRDADCRFNQARFRNFAQECIKLYNNNNNKNVQEQSPYKFEKIEYVTHRCCPPRRYLFYITFQASRVDDPKSKTFQAECEYNYRGDRTTFLLCERKSVLESQWNEERGKGIPCPLPCCTKYKLPKIPSWRTELMIWTCEESIALYNKRNYQGPRYKFDKIERAAAHNYHPANTLYFITFQASLVNDSSKIETFQAECDHVFKYDSRKVVLCEKKSVLESKCKEEQAKGRTCQLSCCIMDKLIKMPL</sequence>
<name>A0AAV1D691_OLDCO</name>
<dbReference type="PANTHER" id="PTHR31228">
    <property type="entry name" value="CYSTATIN/MONELLIN SUPERFAMILY PROTEIN"/>
    <property type="match status" value="1"/>
</dbReference>
<dbReference type="AlphaFoldDB" id="A0AAV1D691"/>
<gene>
    <name evidence="2" type="ORF">OLC1_LOCUS12337</name>
</gene>
<dbReference type="EMBL" id="OX459121">
    <property type="protein sequence ID" value="CAI9103113.1"/>
    <property type="molecule type" value="Genomic_DNA"/>
</dbReference>
<proteinExistence type="predicted"/>
<evidence type="ECO:0000313" key="3">
    <source>
        <dbReference type="Proteomes" id="UP001161247"/>
    </source>
</evidence>
<reference evidence="2" key="1">
    <citation type="submission" date="2023-03" db="EMBL/GenBank/DDBJ databases">
        <authorList>
            <person name="Julca I."/>
        </authorList>
    </citation>
    <scope>NUCLEOTIDE SEQUENCE</scope>
</reference>
<feature type="compositionally biased region" description="Polar residues" evidence="1">
    <location>
        <begin position="42"/>
        <end position="56"/>
    </location>
</feature>
<protein>
    <submittedName>
        <fullName evidence="2">OLC1v1001549C1</fullName>
    </submittedName>
</protein>
<feature type="compositionally biased region" description="Low complexity" evidence="1">
    <location>
        <begin position="57"/>
        <end position="74"/>
    </location>
</feature>